<dbReference type="PANTHER" id="PTHR36930:SF1">
    <property type="entry name" value="MOSC DOMAIN-CONTAINING PROTEIN"/>
    <property type="match status" value="1"/>
</dbReference>
<dbReference type="InterPro" id="IPR011037">
    <property type="entry name" value="Pyrv_Knase-like_insert_dom_sf"/>
</dbReference>
<dbReference type="AlphaFoldDB" id="A0A401ZIS3"/>
<accession>A0A401ZIS3</accession>
<evidence type="ECO:0000259" key="1">
    <source>
        <dbReference type="PROSITE" id="PS51340"/>
    </source>
</evidence>
<dbReference type="GO" id="GO:0030151">
    <property type="term" value="F:molybdenum ion binding"/>
    <property type="evidence" value="ECO:0007669"/>
    <property type="project" value="InterPro"/>
</dbReference>
<organism evidence="2 3">
    <name type="scientific">Dictyobacter aurantiacus</name>
    <dbReference type="NCBI Taxonomy" id="1936993"/>
    <lineage>
        <taxon>Bacteria</taxon>
        <taxon>Bacillati</taxon>
        <taxon>Chloroflexota</taxon>
        <taxon>Ktedonobacteria</taxon>
        <taxon>Ktedonobacterales</taxon>
        <taxon>Dictyobacteraceae</taxon>
        <taxon>Dictyobacter</taxon>
    </lineage>
</organism>
<dbReference type="Gene3D" id="2.40.33.20">
    <property type="entry name" value="PK beta-barrel domain-like"/>
    <property type="match status" value="1"/>
</dbReference>
<evidence type="ECO:0000313" key="3">
    <source>
        <dbReference type="Proteomes" id="UP000287224"/>
    </source>
</evidence>
<sequence length="157" mass="17176">MWTGNVISIHIADTVGAPMQALQMVRAVAGKGLEGDRYFKGEGFYSWFTGPLREISLIEAEVLERLERDHHLVLEPGETRRNIITRGVPLGHLIGQTFRVGSALLRGVEICEPCQHLVEVTGKKPLLSTLIHRGGLHAQIIADGVIQIGDAIEPIEG</sequence>
<feature type="domain" description="MOSC" evidence="1">
    <location>
        <begin position="19"/>
        <end position="155"/>
    </location>
</feature>
<dbReference type="InterPro" id="IPR005302">
    <property type="entry name" value="MoCF_Sase_C"/>
</dbReference>
<dbReference type="GO" id="GO:0030170">
    <property type="term" value="F:pyridoxal phosphate binding"/>
    <property type="evidence" value="ECO:0007669"/>
    <property type="project" value="InterPro"/>
</dbReference>
<proteinExistence type="predicted"/>
<dbReference type="EMBL" id="BIFQ01000001">
    <property type="protein sequence ID" value="GCE06756.1"/>
    <property type="molecule type" value="Genomic_DNA"/>
</dbReference>
<dbReference type="PROSITE" id="PS51340">
    <property type="entry name" value="MOSC"/>
    <property type="match status" value="1"/>
</dbReference>
<dbReference type="Proteomes" id="UP000287224">
    <property type="component" value="Unassembled WGS sequence"/>
</dbReference>
<dbReference type="PANTHER" id="PTHR36930">
    <property type="entry name" value="METAL-SULFUR CLUSTER BIOSYNTHESIS PROTEINS YUAD-RELATED"/>
    <property type="match status" value="1"/>
</dbReference>
<gene>
    <name evidence="2" type="ORF">KDAU_40850</name>
</gene>
<keyword evidence="3" id="KW-1185">Reference proteome</keyword>
<reference evidence="3" key="1">
    <citation type="submission" date="2018-12" db="EMBL/GenBank/DDBJ databases">
        <title>Tengunoibacter tsumagoiensis gen. nov., sp. nov., Dictyobacter kobayashii sp. nov., D. alpinus sp. nov., and D. joshuensis sp. nov. and description of Dictyobacteraceae fam. nov. within the order Ktedonobacterales isolated from Tengu-no-mugimeshi.</title>
        <authorList>
            <person name="Wang C.M."/>
            <person name="Zheng Y."/>
            <person name="Sakai Y."/>
            <person name="Toyoda A."/>
            <person name="Minakuchi Y."/>
            <person name="Abe K."/>
            <person name="Yokota A."/>
            <person name="Yabe S."/>
        </authorList>
    </citation>
    <scope>NUCLEOTIDE SEQUENCE [LARGE SCALE GENOMIC DNA]</scope>
    <source>
        <strain evidence="3">S-27</strain>
    </source>
</reference>
<dbReference type="GO" id="GO:0003824">
    <property type="term" value="F:catalytic activity"/>
    <property type="evidence" value="ECO:0007669"/>
    <property type="project" value="InterPro"/>
</dbReference>
<dbReference type="SUPFAM" id="SSF50800">
    <property type="entry name" value="PK beta-barrel domain-like"/>
    <property type="match status" value="1"/>
</dbReference>
<protein>
    <recommendedName>
        <fullName evidence="1">MOSC domain-containing protein</fullName>
    </recommendedName>
</protein>
<dbReference type="Pfam" id="PF03473">
    <property type="entry name" value="MOSC"/>
    <property type="match status" value="1"/>
</dbReference>
<dbReference type="RefSeq" id="WP_126597665.1">
    <property type="nucleotide sequence ID" value="NZ_BIFQ01000001.1"/>
</dbReference>
<name>A0A401ZIS3_9CHLR</name>
<dbReference type="InterPro" id="IPR052716">
    <property type="entry name" value="MOSC_domain"/>
</dbReference>
<comment type="caution">
    <text evidence="2">The sequence shown here is derived from an EMBL/GenBank/DDBJ whole genome shotgun (WGS) entry which is preliminary data.</text>
</comment>
<evidence type="ECO:0000313" key="2">
    <source>
        <dbReference type="EMBL" id="GCE06756.1"/>
    </source>
</evidence>
<dbReference type="OrthoDB" id="1550913at2"/>